<comment type="caution">
    <text evidence="7">The sequence shown here is derived from an EMBL/GenBank/DDBJ whole genome shotgun (WGS) entry which is preliminary data.</text>
</comment>
<dbReference type="Pfam" id="PF00209">
    <property type="entry name" value="SNF"/>
    <property type="match status" value="2"/>
</dbReference>
<dbReference type="InterPro" id="IPR000175">
    <property type="entry name" value="Na/ntran_symport"/>
</dbReference>
<dbReference type="CDD" id="cd10336">
    <property type="entry name" value="SLC6sbd_Tyt1-Like"/>
    <property type="match status" value="1"/>
</dbReference>
<accession>A0ABN7KA00</accession>
<evidence type="ECO:0000313" key="8">
    <source>
        <dbReference type="Proteomes" id="UP000789803"/>
    </source>
</evidence>
<dbReference type="SUPFAM" id="SSF161070">
    <property type="entry name" value="SNF-like"/>
    <property type="match status" value="1"/>
</dbReference>
<evidence type="ECO:0008006" key="9">
    <source>
        <dbReference type="Google" id="ProtNLM"/>
    </source>
</evidence>
<dbReference type="InterPro" id="IPR047218">
    <property type="entry name" value="YocR/YhdH-like"/>
</dbReference>
<evidence type="ECO:0000256" key="5">
    <source>
        <dbReference type="ARBA" id="ARBA00023136"/>
    </source>
</evidence>
<feature type="transmembrane region" description="Helical" evidence="6">
    <location>
        <begin position="40"/>
        <end position="62"/>
    </location>
</feature>
<evidence type="ECO:0000256" key="6">
    <source>
        <dbReference type="SAM" id="Phobius"/>
    </source>
</evidence>
<evidence type="ECO:0000256" key="2">
    <source>
        <dbReference type="ARBA" id="ARBA00022448"/>
    </source>
</evidence>
<dbReference type="PANTHER" id="PTHR42948">
    <property type="entry name" value="TRANSPORTER"/>
    <property type="match status" value="1"/>
</dbReference>
<dbReference type="PROSITE" id="PS50267">
    <property type="entry name" value="NA_NEUROTRAN_SYMP_3"/>
    <property type="match status" value="1"/>
</dbReference>
<dbReference type="InterPro" id="IPR037272">
    <property type="entry name" value="SNS_sf"/>
</dbReference>
<feature type="transmembrane region" description="Helical" evidence="6">
    <location>
        <begin position="421"/>
        <end position="440"/>
    </location>
</feature>
<keyword evidence="3 6" id="KW-0812">Transmembrane</keyword>
<organism evidence="7 8">
    <name type="scientific">Campylobacter majalis</name>
    <dbReference type="NCBI Taxonomy" id="2790656"/>
    <lineage>
        <taxon>Bacteria</taxon>
        <taxon>Pseudomonadati</taxon>
        <taxon>Campylobacterota</taxon>
        <taxon>Epsilonproteobacteria</taxon>
        <taxon>Campylobacterales</taxon>
        <taxon>Campylobacteraceae</taxon>
        <taxon>Campylobacter</taxon>
    </lineage>
</organism>
<keyword evidence="4 6" id="KW-1133">Transmembrane helix</keyword>
<evidence type="ECO:0000256" key="4">
    <source>
        <dbReference type="ARBA" id="ARBA00022989"/>
    </source>
</evidence>
<evidence type="ECO:0000313" key="7">
    <source>
        <dbReference type="EMBL" id="CAD7289353.1"/>
    </source>
</evidence>
<feature type="transmembrane region" description="Helical" evidence="6">
    <location>
        <begin position="339"/>
        <end position="359"/>
    </location>
</feature>
<dbReference type="RefSeq" id="WP_229933259.1">
    <property type="nucleotide sequence ID" value="NZ_CAJHOF010000015.1"/>
</dbReference>
<dbReference type="NCBIfam" id="NF037979">
    <property type="entry name" value="Na_transp"/>
    <property type="match status" value="1"/>
</dbReference>
<dbReference type="PANTHER" id="PTHR42948:SF1">
    <property type="entry name" value="TRANSPORTER"/>
    <property type="match status" value="1"/>
</dbReference>
<feature type="transmembrane region" description="Helical" evidence="6">
    <location>
        <begin position="290"/>
        <end position="318"/>
    </location>
</feature>
<keyword evidence="8" id="KW-1185">Reference proteome</keyword>
<evidence type="ECO:0000256" key="1">
    <source>
        <dbReference type="ARBA" id="ARBA00004141"/>
    </source>
</evidence>
<name>A0ABN7KA00_9BACT</name>
<feature type="transmembrane region" description="Helical" evidence="6">
    <location>
        <begin position="83"/>
        <end position="109"/>
    </location>
</feature>
<feature type="transmembrane region" description="Helical" evidence="6">
    <location>
        <begin position="138"/>
        <end position="157"/>
    </location>
</feature>
<evidence type="ECO:0000256" key="3">
    <source>
        <dbReference type="ARBA" id="ARBA00022692"/>
    </source>
</evidence>
<dbReference type="Proteomes" id="UP000789803">
    <property type="component" value="Unassembled WGS sequence"/>
</dbReference>
<feature type="transmembrane region" description="Helical" evidence="6">
    <location>
        <begin position="379"/>
        <end position="400"/>
    </location>
</feature>
<protein>
    <recommendedName>
        <fullName evidence="9">Sodium-dependent transporter</fullName>
    </recommendedName>
</protein>
<dbReference type="EMBL" id="CAJHOF010000015">
    <property type="protein sequence ID" value="CAD7289353.1"/>
    <property type="molecule type" value="Genomic_DNA"/>
</dbReference>
<proteinExistence type="predicted"/>
<comment type="subcellular location">
    <subcellularLocation>
        <location evidence="1">Membrane</location>
        <topology evidence="1">Multi-pass membrane protein</topology>
    </subcellularLocation>
</comment>
<keyword evidence="5 6" id="KW-0472">Membrane</keyword>
<feature type="transmembrane region" description="Helical" evidence="6">
    <location>
        <begin position="169"/>
        <end position="192"/>
    </location>
</feature>
<feature type="transmembrane region" description="Helical" evidence="6">
    <location>
        <begin position="247"/>
        <end position="270"/>
    </location>
</feature>
<gene>
    <name evidence="7" type="ORF">LMG7974_01471</name>
</gene>
<reference evidence="7 8" key="1">
    <citation type="submission" date="2020-11" db="EMBL/GenBank/DDBJ databases">
        <authorList>
            <person name="Peeters C."/>
        </authorList>
    </citation>
    <scope>NUCLEOTIDE SEQUENCE [LARGE SCALE GENOMIC DNA]</scope>
    <source>
        <strain evidence="7 8">LMG 7974</strain>
    </source>
</reference>
<keyword evidence="2" id="KW-0813">Transport</keyword>
<sequence>MNDKFSKIGFILSIVGAAVGLGNAWKFPYMTGSNGGSAFVLVYLFFTLIVGLSIFFAEMAMGKISRSDTVNAFKSLALKHSKLWSFAGIFMITGILVASFYTLIIGWVMRYAISSFNTLPNDMSASGALFETFVTQNIFEQILYFSLAFFAYFFVLTKGVKAGIERINLWLIPILFVLLMLMLGFSFGMDGFSKATEFLLVPDFSKLNKTSIFMALGLAFFTMCVGIGCILSYSVNLDDKTNLFTSSLYVVILNVLISIIIGLIVFTFVFEFDYDVMSGPGLVFVALPTLFAKIGAFGNILSFTFFIALVFAGLTSAISMVEPCILYLHKNFNLSRVKAIFIVGSVVYTLGIMCALSGINDTKHTLEFFGKDFFSILDLLASNILLPLGGIAFCIFVGFYMEKNRLKELFLPHMGQIIFNAWYFLLRFVAPICVMCVFLNEFDLIEILISKIGF</sequence>
<feature type="transmembrane region" description="Helical" evidence="6">
    <location>
        <begin position="212"/>
        <end position="235"/>
    </location>
</feature>
<dbReference type="PRINTS" id="PR00176">
    <property type="entry name" value="NANEUSMPORT"/>
</dbReference>